<dbReference type="SMART" id="SM00292">
    <property type="entry name" value="BRCT"/>
    <property type="match status" value="1"/>
</dbReference>
<name>A0ABP0W1S8_9BRYO</name>
<evidence type="ECO:0000313" key="11">
    <source>
        <dbReference type="Proteomes" id="UP001497444"/>
    </source>
</evidence>
<dbReference type="PANTHER" id="PTHR23081">
    <property type="entry name" value="RNA POLYMERASE II CTD PHOSPHATASE"/>
    <property type="match status" value="1"/>
</dbReference>
<dbReference type="CDD" id="cd07521">
    <property type="entry name" value="HAD_FCP1-like"/>
    <property type="match status" value="1"/>
</dbReference>
<feature type="domain" description="FCP1 homology" evidence="9">
    <location>
        <begin position="155"/>
        <end position="327"/>
    </location>
</feature>
<evidence type="ECO:0000256" key="5">
    <source>
        <dbReference type="ARBA" id="ARBA00048336"/>
    </source>
</evidence>
<dbReference type="InterPro" id="IPR039189">
    <property type="entry name" value="Fcp1"/>
</dbReference>
<dbReference type="SMART" id="SM00577">
    <property type="entry name" value="CPDc"/>
    <property type="match status" value="1"/>
</dbReference>
<dbReference type="SUPFAM" id="SSF52113">
    <property type="entry name" value="BRCT domain"/>
    <property type="match status" value="1"/>
</dbReference>
<keyword evidence="11" id="KW-1185">Reference proteome</keyword>
<dbReference type="Pfam" id="PF00533">
    <property type="entry name" value="BRCT"/>
    <property type="match status" value="1"/>
</dbReference>
<keyword evidence="2 6" id="KW-0378">Hydrolase</keyword>
<proteinExistence type="predicted"/>
<dbReference type="InterPro" id="IPR011947">
    <property type="entry name" value="FCP1_euk"/>
</dbReference>
<evidence type="ECO:0000256" key="6">
    <source>
        <dbReference type="RuleBase" id="RU366066"/>
    </source>
</evidence>
<sequence>MSFDGSPSSSSRSTGSSDDFAALLDAELLLDKQSSADDENVTAGGSQGGSEQQQQEEEEEEEEEEEDDDDEEEEEEEEEEENEDGRQEEVGQDRMCPPHPGFMWGVCIRCGQQKSTTPTNDPVEAGVSLRYIHEGLEVSEREAARMRRDELKRVTAMQKLYLVVDLDHTMLNSARFVEVPPEEELYLAATYLGSEEGSRSSLHKLPRLQMWTKLRPFAHEFLEEASKMYEMCVYTMGERIYASTVVQLLDPTGRLFGDRVISQLDSTRRNTKDLDVVLGAESAVVILDDTEGVWPNHRANLILMERYHFFTSSTRQFGMKSPSLANAHRDESESEGTLAMTLNTLRHLHREFFHSNATQVIRDLRAEILAGCKIVFSRIFPTGLPSPQLHPFWQLTEELGAKCSSVCDVSTTHVVALDRGTDKAQWAKQHGVFLVHPSWVEAAQYLWRRPQEADYPVTDDNSGCPVATFAKSVVVEPRTMLTQESNEDEQPGPTYPDSQDNVIETPGLDSSHLVVTNGLEKVNAEHNGTTGKGKEDLIICS</sequence>
<dbReference type="EMBL" id="OZ020107">
    <property type="protein sequence ID" value="CAK9259918.1"/>
    <property type="molecule type" value="Genomic_DNA"/>
</dbReference>
<evidence type="ECO:0000256" key="4">
    <source>
        <dbReference type="ARBA" id="ARBA00047761"/>
    </source>
</evidence>
<evidence type="ECO:0000259" key="8">
    <source>
        <dbReference type="PROSITE" id="PS50172"/>
    </source>
</evidence>
<keyword evidence="3 6" id="KW-0539">Nucleus</keyword>
<feature type="domain" description="BRCT" evidence="8">
    <location>
        <begin position="364"/>
        <end position="457"/>
    </location>
</feature>
<feature type="region of interest" description="Disordered" evidence="7">
    <location>
        <begin position="30"/>
        <end position="97"/>
    </location>
</feature>
<evidence type="ECO:0000256" key="2">
    <source>
        <dbReference type="ARBA" id="ARBA00022801"/>
    </source>
</evidence>
<dbReference type="InterPro" id="IPR001357">
    <property type="entry name" value="BRCT_dom"/>
</dbReference>
<organism evidence="10 11">
    <name type="scientific">Sphagnum jensenii</name>
    <dbReference type="NCBI Taxonomy" id="128206"/>
    <lineage>
        <taxon>Eukaryota</taxon>
        <taxon>Viridiplantae</taxon>
        <taxon>Streptophyta</taxon>
        <taxon>Embryophyta</taxon>
        <taxon>Bryophyta</taxon>
        <taxon>Sphagnophytina</taxon>
        <taxon>Sphagnopsida</taxon>
        <taxon>Sphagnales</taxon>
        <taxon>Sphagnaceae</taxon>
        <taxon>Sphagnum</taxon>
    </lineage>
</organism>
<dbReference type="InterPro" id="IPR023214">
    <property type="entry name" value="HAD_sf"/>
</dbReference>
<dbReference type="PANTHER" id="PTHR23081:SF36">
    <property type="entry name" value="RNA POLYMERASE II SUBUNIT A C-TERMINAL DOMAIN PHOSPHATASE"/>
    <property type="match status" value="1"/>
</dbReference>
<feature type="region of interest" description="Disordered" evidence="7">
    <location>
        <begin position="482"/>
        <end position="506"/>
    </location>
</feature>
<comment type="catalytic activity">
    <reaction evidence="4 6">
        <text>O-phospho-L-seryl-[protein] + H2O = L-seryl-[protein] + phosphate</text>
        <dbReference type="Rhea" id="RHEA:20629"/>
        <dbReference type="Rhea" id="RHEA-COMP:9863"/>
        <dbReference type="Rhea" id="RHEA-COMP:11604"/>
        <dbReference type="ChEBI" id="CHEBI:15377"/>
        <dbReference type="ChEBI" id="CHEBI:29999"/>
        <dbReference type="ChEBI" id="CHEBI:43474"/>
        <dbReference type="ChEBI" id="CHEBI:83421"/>
        <dbReference type="EC" id="3.1.3.16"/>
    </reaction>
</comment>
<evidence type="ECO:0000259" key="9">
    <source>
        <dbReference type="PROSITE" id="PS50969"/>
    </source>
</evidence>
<dbReference type="InterPro" id="IPR004274">
    <property type="entry name" value="FCP1_dom"/>
</dbReference>
<comment type="catalytic activity">
    <reaction evidence="5 6">
        <text>O-phospho-L-threonyl-[protein] + H2O = L-threonyl-[protein] + phosphate</text>
        <dbReference type="Rhea" id="RHEA:47004"/>
        <dbReference type="Rhea" id="RHEA-COMP:11060"/>
        <dbReference type="Rhea" id="RHEA-COMP:11605"/>
        <dbReference type="ChEBI" id="CHEBI:15377"/>
        <dbReference type="ChEBI" id="CHEBI:30013"/>
        <dbReference type="ChEBI" id="CHEBI:43474"/>
        <dbReference type="ChEBI" id="CHEBI:61977"/>
        <dbReference type="EC" id="3.1.3.16"/>
    </reaction>
</comment>
<comment type="subcellular location">
    <subcellularLocation>
        <location evidence="1 6">Nucleus</location>
    </subcellularLocation>
</comment>
<dbReference type="NCBIfam" id="TIGR02250">
    <property type="entry name" value="FCP1_euk"/>
    <property type="match status" value="1"/>
</dbReference>
<gene>
    <name evidence="10" type="ORF">CSSPJE1EN1_LOCUS5396</name>
</gene>
<evidence type="ECO:0000256" key="3">
    <source>
        <dbReference type="ARBA" id="ARBA00023242"/>
    </source>
</evidence>
<comment type="function">
    <text evidence="6">This promotes the activity of RNA polymerase II.</text>
</comment>
<evidence type="ECO:0000313" key="10">
    <source>
        <dbReference type="EMBL" id="CAK9259918.1"/>
    </source>
</evidence>
<dbReference type="InterPro" id="IPR036420">
    <property type="entry name" value="BRCT_dom_sf"/>
</dbReference>
<accession>A0ABP0W1S8</accession>
<evidence type="ECO:0000256" key="1">
    <source>
        <dbReference type="ARBA" id="ARBA00004123"/>
    </source>
</evidence>
<dbReference type="Pfam" id="PF03031">
    <property type="entry name" value="NIF"/>
    <property type="match status" value="1"/>
</dbReference>
<dbReference type="PROSITE" id="PS50969">
    <property type="entry name" value="FCP1"/>
    <property type="match status" value="1"/>
</dbReference>
<dbReference type="Gene3D" id="3.40.50.1000">
    <property type="entry name" value="HAD superfamily/HAD-like"/>
    <property type="match status" value="1"/>
</dbReference>
<dbReference type="PROSITE" id="PS50172">
    <property type="entry name" value="BRCT"/>
    <property type="match status" value="1"/>
</dbReference>
<protein>
    <recommendedName>
        <fullName evidence="6">RNA polymerase II C-terminal domain phosphatase-like</fullName>
        <ecNumber evidence="6">3.1.3.16</ecNumber>
    </recommendedName>
</protein>
<feature type="compositionally biased region" description="Acidic residues" evidence="7">
    <location>
        <begin position="54"/>
        <end position="83"/>
    </location>
</feature>
<dbReference type="Proteomes" id="UP001497444">
    <property type="component" value="Chromosome 12"/>
</dbReference>
<dbReference type="InterPro" id="IPR036412">
    <property type="entry name" value="HAD-like_sf"/>
</dbReference>
<dbReference type="CDD" id="cd17729">
    <property type="entry name" value="BRCT_CTDP1"/>
    <property type="match status" value="1"/>
</dbReference>
<dbReference type="Gene3D" id="3.40.50.10190">
    <property type="entry name" value="BRCT domain"/>
    <property type="match status" value="1"/>
</dbReference>
<reference evidence="10" key="1">
    <citation type="submission" date="2024-02" db="EMBL/GenBank/DDBJ databases">
        <authorList>
            <consortium name="ELIXIR-Norway"/>
            <consortium name="Elixir Norway"/>
        </authorList>
    </citation>
    <scope>NUCLEOTIDE SEQUENCE</scope>
</reference>
<evidence type="ECO:0000256" key="7">
    <source>
        <dbReference type="SAM" id="MobiDB-lite"/>
    </source>
</evidence>
<dbReference type="EC" id="3.1.3.16" evidence="6"/>
<dbReference type="SUPFAM" id="SSF56784">
    <property type="entry name" value="HAD-like"/>
    <property type="match status" value="1"/>
</dbReference>